<dbReference type="InterPro" id="IPR050166">
    <property type="entry name" value="ABC_transporter_ATP-bind"/>
</dbReference>
<protein>
    <submittedName>
        <fullName evidence="6">ABC transporter ATP-binding protein</fullName>
    </submittedName>
</protein>
<reference evidence="6 7" key="1">
    <citation type="submission" date="2018-09" db="EMBL/GenBank/DDBJ databases">
        <title>Cohnella cavernae sp. nov., isolated from a karst cave.</title>
        <authorList>
            <person name="Zhu H."/>
        </authorList>
    </citation>
    <scope>NUCLEOTIDE SEQUENCE [LARGE SCALE GENOMIC DNA]</scope>
    <source>
        <strain evidence="6 7">K2E09-144</strain>
    </source>
</reference>
<dbReference type="Pfam" id="PF00005">
    <property type="entry name" value="ABC_tran"/>
    <property type="match status" value="1"/>
</dbReference>
<dbReference type="PANTHER" id="PTHR42788:SF19">
    <property type="entry name" value="ALIPHATIC SULFONATES IMPORT ATP-BINDING PROTEIN SSUB 2"/>
    <property type="match status" value="1"/>
</dbReference>
<evidence type="ECO:0000313" key="6">
    <source>
        <dbReference type="EMBL" id="RIE05044.1"/>
    </source>
</evidence>
<organism evidence="6 7">
    <name type="scientific">Cohnella faecalis</name>
    <dbReference type="NCBI Taxonomy" id="2315694"/>
    <lineage>
        <taxon>Bacteria</taxon>
        <taxon>Bacillati</taxon>
        <taxon>Bacillota</taxon>
        <taxon>Bacilli</taxon>
        <taxon>Bacillales</taxon>
        <taxon>Paenibacillaceae</taxon>
        <taxon>Cohnella</taxon>
    </lineage>
</organism>
<evidence type="ECO:0000256" key="4">
    <source>
        <dbReference type="SAM" id="MobiDB-lite"/>
    </source>
</evidence>
<evidence type="ECO:0000256" key="3">
    <source>
        <dbReference type="ARBA" id="ARBA00022840"/>
    </source>
</evidence>
<comment type="caution">
    <text evidence="6">The sequence shown here is derived from an EMBL/GenBank/DDBJ whole genome shotgun (WGS) entry which is preliminary data.</text>
</comment>
<dbReference type="RefSeq" id="WP_119147642.1">
    <property type="nucleotide sequence ID" value="NZ_JBHSOV010000060.1"/>
</dbReference>
<name>A0A398D1I5_9BACL</name>
<proteinExistence type="predicted"/>
<dbReference type="SMART" id="SM00382">
    <property type="entry name" value="AAA"/>
    <property type="match status" value="1"/>
</dbReference>
<dbReference type="CDD" id="cd03293">
    <property type="entry name" value="ABC_NrtD_SsuB_transporters"/>
    <property type="match status" value="1"/>
</dbReference>
<evidence type="ECO:0000256" key="1">
    <source>
        <dbReference type="ARBA" id="ARBA00022448"/>
    </source>
</evidence>
<keyword evidence="2" id="KW-0547">Nucleotide-binding</keyword>
<accession>A0A398D1I5</accession>
<dbReference type="PANTHER" id="PTHR42788">
    <property type="entry name" value="TAURINE IMPORT ATP-BINDING PROTEIN-RELATED"/>
    <property type="match status" value="1"/>
</dbReference>
<feature type="domain" description="ABC transporter" evidence="5">
    <location>
        <begin position="33"/>
        <end position="264"/>
    </location>
</feature>
<evidence type="ECO:0000313" key="7">
    <source>
        <dbReference type="Proteomes" id="UP000266340"/>
    </source>
</evidence>
<feature type="region of interest" description="Disordered" evidence="4">
    <location>
        <begin position="1"/>
        <end position="20"/>
    </location>
</feature>
<sequence length="279" mass="30464">MSLIATGKETHPGAALSDIGGNRQAEKEVAPLLSLRNVSKAYGNGTVAVRNVNLAIREGEIVSFVGPSGCGKSTLFRMIAGLGSPSEGTIDILGRTPEQSRREGGVSYVFQDATLMPWSSVLDNVTLPLKLSGTAKRDRLERADRVLELVGLKDYRKALPRQLSGGMKMRVSIARALISNPKLLLMDEPFGALDEMTRQSLQDELLAIREKDPRMTILFVTHNVFEAVFLSTRIAVMSVRPGRIAKEIEVDVPYPRGHDFRTTPEFGELVRSVGAVLAH</sequence>
<evidence type="ECO:0000256" key="2">
    <source>
        <dbReference type="ARBA" id="ARBA00022741"/>
    </source>
</evidence>
<gene>
    <name evidence="6" type="ORF">D3H35_02595</name>
</gene>
<dbReference type="Proteomes" id="UP000266340">
    <property type="component" value="Unassembled WGS sequence"/>
</dbReference>
<dbReference type="PROSITE" id="PS00211">
    <property type="entry name" value="ABC_TRANSPORTER_1"/>
    <property type="match status" value="1"/>
</dbReference>
<dbReference type="InterPro" id="IPR003593">
    <property type="entry name" value="AAA+_ATPase"/>
</dbReference>
<dbReference type="GO" id="GO:0005524">
    <property type="term" value="F:ATP binding"/>
    <property type="evidence" value="ECO:0007669"/>
    <property type="project" value="UniProtKB-KW"/>
</dbReference>
<dbReference type="PROSITE" id="PS50893">
    <property type="entry name" value="ABC_TRANSPORTER_2"/>
    <property type="match status" value="1"/>
</dbReference>
<dbReference type="AlphaFoldDB" id="A0A398D1I5"/>
<dbReference type="OrthoDB" id="18967at2"/>
<dbReference type="SUPFAM" id="SSF52540">
    <property type="entry name" value="P-loop containing nucleoside triphosphate hydrolases"/>
    <property type="match status" value="1"/>
</dbReference>
<keyword evidence="7" id="KW-1185">Reference proteome</keyword>
<dbReference type="InterPro" id="IPR027417">
    <property type="entry name" value="P-loop_NTPase"/>
</dbReference>
<keyword evidence="1" id="KW-0813">Transport</keyword>
<dbReference type="GO" id="GO:0016887">
    <property type="term" value="F:ATP hydrolysis activity"/>
    <property type="evidence" value="ECO:0007669"/>
    <property type="project" value="InterPro"/>
</dbReference>
<keyword evidence="3 6" id="KW-0067">ATP-binding</keyword>
<dbReference type="Gene3D" id="3.40.50.300">
    <property type="entry name" value="P-loop containing nucleotide triphosphate hydrolases"/>
    <property type="match status" value="1"/>
</dbReference>
<evidence type="ECO:0000259" key="5">
    <source>
        <dbReference type="PROSITE" id="PS50893"/>
    </source>
</evidence>
<dbReference type="InterPro" id="IPR003439">
    <property type="entry name" value="ABC_transporter-like_ATP-bd"/>
</dbReference>
<dbReference type="InterPro" id="IPR017871">
    <property type="entry name" value="ABC_transporter-like_CS"/>
</dbReference>
<dbReference type="EMBL" id="QXJM01000016">
    <property type="protein sequence ID" value="RIE05044.1"/>
    <property type="molecule type" value="Genomic_DNA"/>
</dbReference>